<dbReference type="Pfam" id="PF13412">
    <property type="entry name" value="HTH_24"/>
    <property type="match status" value="1"/>
</dbReference>
<keyword evidence="1" id="KW-0472">Membrane</keyword>
<feature type="domain" description="HTH arsR-type" evidence="2">
    <location>
        <begin position="145"/>
        <end position="240"/>
    </location>
</feature>
<dbReference type="EMBL" id="DSBY01000360">
    <property type="protein sequence ID" value="HDS64218.1"/>
    <property type="molecule type" value="Genomic_DNA"/>
</dbReference>
<proteinExistence type="predicted"/>
<evidence type="ECO:0000313" key="3">
    <source>
        <dbReference type="EMBL" id="HDS64218.1"/>
    </source>
</evidence>
<evidence type="ECO:0000259" key="2">
    <source>
        <dbReference type="PROSITE" id="PS50987"/>
    </source>
</evidence>
<gene>
    <name evidence="3" type="ORF">ENN52_08935</name>
</gene>
<dbReference type="CDD" id="cd00090">
    <property type="entry name" value="HTH_ARSR"/>
    <property type="match status" value="1"/>
</dbReference>
<dbReference type="PANTHER" id="PTHR36216">
    <property type="entry name" value="TRANSCRIPTIONAL REGULATOR, TRMB"/>
    <property type="match status" value="1"/>
</dbReference>
<protein>
    <submittedName>
        <fullName evidence="3">Winged helix-turn-helix transcriptional regulator</fullName>
    </submittedName>
</protein>
<dbReference type="Gene3D" id="1.10.10.10">
    <property type="entry name" value="Winged helix-like DNA-binding domain superfamily/Winged helix DNA-binding domain"/>
    <property type="match status" value="2"/>
</dbReference>
<comment type="caution">
    <text evidence="3">The sequence shown here is derived from an EMBL/GenBank/DDBJ whole genome shotgun (WGS) entry which is preliminary data.</text>
</comment>
<dbReference type="Proteomes" id="UP000885648">
    <property type="component" value="Unassembled WGS sequence"/>
</dbReference>
<dbReference type="InterPro" id="IPR011991">
    <property type="entry name" value="ArsR-like_HTH"/>
</dbReference>
<dbReference type="InterPro" id="IPR036390">
    <property type="entry name" value="WH_DNA-bd_sf"/>
</dbReference>
<name>A0A831PTZ2_9EURY</name>
<keyword evidence="1" id="KW-1133">Transmembrane helix</keyword>
<dbReference type="InterPro" id="IPR001845">
    <property type="entry name" value="HTH_ArsR_DNA-bd_dom"/>
</dbReference>
<dbReference type="AlphaFoldDB" id="A0A831PTZ2"/>
<keyword evidence="1" id="KW-0812">Transmembrane</keyword>
<dbReference type="PROSITE" id="PS50987">
    <property type="entry name" value="HTH_ARSR_2"/>
    <property type="match status" value="1"/>
</dbReference>
<reference evidence="3" key="1">
    <citation type="journal article" date="2020" name="mSystems">
        <title>Genome- and Community-Level Interaction Insights into Carbon Utilization and Element Cycling Functions of Hydrothermarchaeota in Hydrothermal Sediment.</title>
        <authorList>
            <person name="Zhou Z."/>
            <person name="Liu Y."/>
            <person name="Xu W."/>
            <person name="Pan J."/>
            <person name="Luo Z.H."/>
            <person name="Li M."/>
        </authorList>
    </citation>
    <scope>NUCLEOTIDE SEQUENCE</scope>
    <source>
        <strain evidence="3">SpSt-1183</strain>
    </source>
</reference>
<sequence length="244" mass="27263">MRGWMIAVFVAVALAQVASAAYVVSPGGLYPPSDHPFVPSEVAFWELPLWVILLEVCIVPLELLWAAKTCLSLGCRRVGRENVLESAARAEIYTMIRAAHGIHLRALSDRAAISMSTLRYHLAVLQEHHKITSLDEDGHLRFYENSGTYTAAQQRVLKHLRNTTTREILIGILEHPGASRQEVADTVGISGPAVTWHMKKLTEDRIIRQERDGRAVRYRISEDAAVDLATGIREAEDRRVLSHT</sequence>
<dbReference type="InterPro" id="IPR036388">
    <property type="entry name" value="WH-like_DNA-bd_sf"/>
</dbReference>
<organism evidence="3">
    <name type="scientific">Methanofollis liminatans</name>
    <dbReference type="NCBI Taxonomy" id="2201"/>
    <lineage>
        <taxon>Archaea</taxon>
        <taxon>Methanobacteriati</taxon>
        <taxon>Methanobacteriota</taxon>
        <taxon>Stenosarchaea group</taxon>
        <taxon>Methanomicrobia</taxon>
        <taxon>Methanomicrobiales</taxon>
        <taxon>Methanomicrobiaceae</taxon>
        <taxon>Methanofollis</taxon>
    </lineage>
</organism>
<dbReference type="SMART" id="SM00418">
    <property type="entry name" value="HTH_ARSR"/>
    <property type="match status" value="1"/>
</dbReference>
<evidence type="ECO:0000256" key="1">
    <source>
        <dbReference type="SAM" id="Phobius"/>
    </source>
</evidence>
<dbReference type="PANTHER" id="PTHR36216:SF1">
    <property type="entry name" value="HTH ARSR-TYPE DOMAIN-CONTAINING PROTEIN"/>
    <property type="match status" value="1"/>
</dbReference>
<feature type="transmembrane region" description="Helical" evidence="1">
    <location>
        <begin position="44"/>
        <end position="67"/>
    </location>
</feature>
<accession>A0A831PTZ2</accession>
<dbReference type="GO" id="GO:0003700">
    <property type="term" value="F:DNA-binding transcription factor activity"/>
    <property type="evidence" value="ECO:0007669"/>
    <property type="project" value="InterPro"/>
</dbReference>
<dbReference type="SUPFAM" id="SSF46785">
    <property type="entry name" value="Winged helix' DNA-binding domain"/>
    <property type="match status" value="2"/>
</dbReference>